<dbReference type="SMART" id="SM00389">
    <property type="entry name" value="HOX"/>
    <property type="match status" value="1"/>
</dbReference>
<dbReference type="Proteomes" id="UP000030746">
    <property type="component" value="Unassembled WGS sequence"/>
</dbReference>
<keyword evidence="2 5" id="KW-0238">DNA-binding</keyword>
<feature type="compositionally biased region" description="Polar residues" evidence="7">
    <location>
        <begin position="124"/>
        <end position="142"/>
    </location>
</feature>
<protein>
    <recommendedName>
        <fullName evidence="8">Homeobox domain-containing protein</fullName>
    </recommendedName>
</protein>
<feature type="domain" description="Homeobox" evidence="8">
    <location>
        <begin position="16"/>
        <end position="76"/>
    </location>
</feature>
<dbReference type="KEGG" id="lgi:LOTGIDRAFT_160291"/>
<feature type="region of interest" description="Disordered" evidence="7">
    <location>
        <begin position="124"/>
        <end position="169"/>
    </location>
</feature>
<accession>V4AQ16</accession>
<evidence type="ECO:0000256" key="7">
    <source>
        <dbReference type="SAM" id="MobiDB-lite"/>
    </source>
</evidence>
<dbReference type="CDD" id="cd00086">
    <property type="entry name" value="homeodomain"/>
    <property type="match status" value="1"/>
</dbReference>
<dbReference type="Gene3D" id="1.10.10.60">
    <property type="entry name" value="Homeodomain-like"/>
    <property type="match status" value="1"/>
</dbReference>
<evidence type="ECO:0000256" key="3">
    <source>
        <dbReference type="ARBA" id="ARBA00023155"/>
    </source>
</evidence>
<dbReference type="EMBL" id="KB201611">
    <property type="protein sequence ID" value="ESO95746.1"/>
    <property type="molecule type" value="Genomic_DNA"/>
</dbReference>
<proteinExistence type="predicted"/>
<evidence type="ECO:0000256" key="1">
    <source>
        <dbReference type="ARBA" id="ARBA00004123"/>
    </source>
</evidence>
<evidence type="ECO:0000256" key="2">
    <source>
        <dbReference type="ARBA" id="ARBA00023125"/>
    </source>
</evidence>
<dbReference type="GO" id="GO:0000977">
    <property type="term" value="F:RNA polymerase II transcription regulatory region sequence-specific DNA binding"/>
    <property type="evidence" value="ECO:0007669"/>
    <property type="project" value="TreeGrafter"/>
</dbReference>
<evidence type="ECO:0000256" key="4">
    <source>
        <dbReference type="ARBA" id="ARBA00023242"/>
    </source>
</evidence>
<dbReference type="Pfam" id="PF00046">
    <property type="entry name" value="Homeodomain"/>
    <property type="match status" value="1"/>
</dbReference>
<evidence type="ECO:0000256" key="6">
    <source>
        <dbReference type="RuleBase" id="RU000682"/>
    </source>
</evidence>
<dbReference type="PANTHER" id="PTHR24329:SF543">
    <property type="entry name" value="FI01017P-RELATED"/>
    <property type="match status" value="1"/>
</dbReference>
<dbReference type="InterPro" id="IPR009057">
    <property type="entry name" value="Homeodomain-like_sf"/>
</dbReference>
<dbReference type="PROSITE" id="PS50071">
    <property type="entry name" value="HOMEOBOX_2"/>
    <property type="match status" value="1"/>
</dbReference>
<evidence type="ECO:0000256" key="5">
    <source>
        <dbReference type="PROSITE-ProRule" id="PRU00108"/>
    </source>
</evidence>
<dbReference type="OMA" id="HVQIFRT"/>
<reference evidence="9 10" key="1">
    <citation type="journal article" date="2013" name="Nature">
        <title>Insights into bilaterian evolution from three spiralian genomes.</title>
        <authorList>
            <person name="Simakov O."/>
            <person name="Marletaz F."/>
            <person name="Cho S.J."/>
            <person name="Edsinger-Gonzales E."/>
            <person name="Havlak P."/>
            <person name="Hellsten U."/>
            <person name="Kuo D.H."/>
            <person name="Larsson T."/>
            <person name="Lv J."/>
            <person name="Arendt D."/>
            <person name="Savage R."/>
            <person name="Osoegawa K."/>
            <person name="de Jong P."/>
            <person name="Grimwood J."/>
            <person name="Chapman J.A."/>
            <person name="Shapiro H."/>
            <person name="Aerts A."/>
            <person name="Otillar R.P."/>
            <person name="Terry A.Y."/>
            <person name="Boore J.L."/>
            <person name="Grigoriev I.V."/>
            <person name="Lindberg D.R."/>
            <person name="Seaver E.C."/>
            <person name="Weisblat D.A."/>
            <person name="Putnam N.H."/>
            <person name="Rokhsar D.S."/>
        </authorList>
    </citation>
    <scope>NUCLEOTIDE SEQUENCE [LARGE SCALE GENOMIC DNA]</scope>
</reference>
<dbReference type="HOGENOM" id="CLU_994942_0_0_1"/>
<sequence>MKVKTSLEEKPKKRGGIQPRNRTKYTAAQLNTMESLFLVSQYPDSQALEELAKSLAVTVERISIWFQNRRSKFKRQSKDVHMAWMRKQIFNQGSPRPNPMDMILSPASNATSSTTCQSISQPTCQSISQPTCQSISQSTSPDRSCHVLSPPVENASPSNSPPVKPHPRSNLHYMPETLYYPGTTASTYNSNNTTSSQPSYSTQNHLLMSHLLNDVTTTTSYQQQQQSCNYSNYQNNNYNNLYNNYPYYSQMSSYYSLNNSSPNLYSSSSSSLPQQQSLGF</sequence>
<organism evidence="9 10">
    <name type="scientific">Lottia gigantea</name>
    <name type="common">Giant owl limpet</name>
    <dbReference type="NCBI Taxonomy" id="225164"/>
    <lineage>
        <taxon>Eukaryota</taxon>
        <taxon>Metazoa</taxon>
        <taxon>Spiralia</taxon>
        <taxon>Lophotrochozoa</taxon>
        <taxon>Mollusca</taxon>
        <taxon>Gastropoda</taxon>
        <taxon>Patellogastropoda</taxon>
        <taxon>Lottioidea</taxon>
        <taxon>Lottiidae</taxon>
        <taxon>Lottia</taxon>
    </lineage>
</organism>
<gene>
    <name evidence="9" type="ORF">LOTGIDRAFT_160291</name>
</gene>
<keyword evidence="4 5" id="KW-0539">Nucleus</keyword>
<dbReference type="PANTHER" id="PTHR24329">
    <property type="entry name" value="HOMEOBOX PROTEIN ARISTALESS"/>
    <property type="match status" value="1"/>
</dbReference>
<name>V4AQ16_LOTGI</name>
<dbReference type="CTD" id="20238355"/>
<dbReference type="GO" id="GO:0000981">
    <property type="term" value="F:DNA-binding transcription factor activity, RNA polymerase II-specific"/>
    <property type="evidence" value="ECO:0007669"/>
    <property type="project" value="InterPro"/>
</dbReference>
<keyword evidence="3 5" id="KW-0371">Homeobox</keyword>
<dbReference type="GeneID" id="20238355"/>
<dbReference type="InterPro" id="IPR017970">
    <property type="entry name" value="Homeobox_CS"/>
</dbReference>
<dbReference type="SUPFAM" id="SSF46689">
    <property type="entry name" value="Homeodomain-like"/>
    <property type="match status" value="1"/>
</dbReference>
<dbReference type="OrthoDB" id="6159439at2759"/>
<dbReference type="InterPro" id="IPR001356">
    <property type="entry name" value="HD"/>
</dbReference>
<evidence type="ECO:0000259" key="8">
    <source>
        <dbReference type="PROSITE" id="PS50071"/>
    </source>
</evidence>
<dbReference type="InterPro" id="IPR050649">
    <property type="entry name" value="Paired_Homeobox_TFs"/>
</dbReference>
<feature type="compositionally biased region" description="Basic and acidic residues" evidence="7">
    <location>
        <begin position="1"/>
        <end position="11"/>
    </location>
</feature>
<evidence type="ECO:0000313" key="10">
    <source>
        <dbReference type="Proteomes" id="UP000030746"/>
    </source>
</evidence>
<feature type="region of interest" description="Disordered" evidence="7">
    <location>
        <begin position="1"/>
        <end position="21"/>
    </location>
</feature>
<keyword evidence="10" id="KW-1185">Reference proteome</keyword>
<dbReference type="PROSITE" id="PS00027">
    <property type="entry name" value="HOMEOBOX_1"/>
    <property type="match status" value="1"/>
</dbReference>
<evidence type="ECO:0000313" key="9">
    <source>
        <dbReference type="EMBL" id="ESO95746.1"/>
    </source>
</evidence>
<comment type="subcellular location">
    <subcellularLocation>
        <location evidence="1 5 6">Nucleus</location>
    </subcellularLocation>
</comment>
<dbReference type="AlphaFoldDB" id="V4AQ16"/>
<feature type="DNA-binding region" description="Homeobox" evidence="5">
    <location>
        <begin position="18"/>
        <end position="77"/>
    </location>
</feature>
<dbReference type="RefSeq" id="XP_009053595.1">
    <property type="nucleotide sequence ID" value="XM_009055347.1"/>
</dbReference>
<dbReference type="GO" id="GO:0005634">
    <property type="term" value="C:nucleus"/>
    <property type="evidence" value="ECO:0007669"/>
    <property type="project" value="UniProtKB-SubCell"/>
</dbReference>